<keyword evidence="2" id="KW-1185">Reference proteome</keyword>
<sequence length="67" mass="7758">MAKTLQFICALILFLFLFFIAKEVDGQTKCQTHRDCPKISNVNPSIPDLQPSFYKCIENMCVRILFD</sequence>
<organism evidence="1 2">
    <name type="scientific">Trifolium pratense</name>
    <name type="common">Red clover</name>
    <dbReference type="NCBI Taxonomy" id="57577"/>
    <lineage>
        <taxon>Eukaryota</taxon>
        <taxon>Viridiplantae</taxon>
        <taxon>Streptophyta</taxon>
        <taxon>Embryophyta</taxon>
        <taxon>Tracheophyta</taxon>
        <taxon>Spermatophyta</taxon>
        <taxon>Magnoliopsida</taxon>
        <taxon>eudicotyledons</taxon>
        <taxon>Gunneridae</taxon>
        <taxon>Pentapetalae</taxon>
        <taxon>rosids</taxon>
        <taxon>fabids</taxon>
        <taxon>Fabales</taxon>
        <taxon>Fabaceae</taxon>
        <taxon>Papilionoideae</taxon>
        <taxon>50 kb inversion clade</taxon>
        <taxon>NPAAA clade</taxon>
        <taxon>Hologalegina</taxon>
        <taxon>IRL clade</taxon>
        <taxon>Trifolieae</taxon>
        <taxon>Trifolium</taxon>
    </lineage>
</organism>
<proteinExistence type="predicted"/>
<gene>
    <name evidence="1" type="ORF">MILVUS5_LOCUS16810</name>
</gene>
<evidence type="ECO:0000313" key="2">
    <source>
        <dbReference type="Proteomes" id="UP001177021"/>
    </source>
</evidence>
<dbReference type="EMBL" id="CASHSV030000109">
    <property type="protein sequence ID" value="CAJ2648471.1"/>
    <property type="molecule type" value="Genomic_DNA"/>
</dbReference>
<reference evidence="1" key="1">
    <citation type="submission" date="2023-10" db="EMBL/GenBank/DDBJ databases">
        <authorList>
            <person name="Rodriguez Cubillos JULIANA M."/>
            <person name="De Vega J."/>
        </authorList>
    </citation>
    <scope>NUCLEOTIDE SEQUENCE</scope>
</reference>
<accession>A0ACB0JW14</accession>
<evidence type="ECO:0000313" key="1">
    <source>
        <dbReference type="EMBL" id="CAJ2648471.1"/>
    </source>
</evidence>
<name>A0ACB0JW14_TRIPR</name>
<comment type="caution">
    <text evidence="1">The sequence shown here is derived from an EMBL/GenBank/DDBJ whole genome shotgun (WGS) entry which is preliminary data.</text>
</comment>
<dbReference type="Proteomes" id="UP001177021">
    <property type="component" value="Unassembled WGS sequence"/>
</dbReference>
<protein>
    <submittedName>
        <fullName evidence="1">Uncharacterized protein</fullName>
    </submittedName>
</protein>